<accession>A0AA36B079</accession>
<evidence type="ECO:0000313" key="1">
    <source>
        <dbReference type="EMBL" id="CAI9724934.1"/>
    </source>
</evidence>
<keyword evidence="2" id="KW-1185">Reference proteome</keyword>
<dbReference type="Proteomes" id="UP001162480">
    <property type="component" value="Chromosome 6"/>
</dbReference>
<dbReference type="AlphaFoldDB" id="A0AA36B079"/>
<dbReference type="EMBL" id="OX597819">
    <property type="protein sequence ID" value="CAI9724934.1"/>
    <property type="molecule type" value="Genomic_DNA"/>
</dbReference>
<organism evidence="1 2">
    <name type="scientific">Octopus vulgaris</name>
    <name type="common">Common octopus</name>
    <dbReference type="NCBI Taxonomy" id="6645"/>
    <lineage>
        <taxon>Eukaryota</taxon>
        <taxon>Metazoa</taxon>
        <taxon>Spiralia</taxon>
        <taxon>Lophotrochozoa</taxon>
        <taxon>Mollusca</taxon>
        <taxon>Cephalopoda</taxon>
        <taxon>Coleoidea</taxon>
        <taxon>Octopodiformes</taxon>
        <taxon>Octopoda</taxon>
        <taxon>Incirrata</taxon>
        <taxon>Octopodidae</taxon>
        <taxon>Octopus</taxon>
    </lineage>
</organism>
<evidence type="ECO:0000313" key="2">
    <source>
        <dbReference type="Proteomes" id="UP001162480"/>
    </source>
</evidence>
<protein>
    <submittedName>
        <fullName evidence="1">Uncharacterized protein</fullName>
    </submittedName>
</protein>
<sequence>MPNGRLQFWVKWKNCLAEDIIHERHEQVISEQSMQIVLQKIHQSLQNEGLDIHVNCGFPWPDPTIVTTPELNRVLMGETGFNAQQLQANINEVLPILYPEQMVVFHKVITSENKNEGKSIFMKIFRQLLFCKNFGTFIVIWEDKKSGCPEKSNFSVVDKFINTVL</sequence>
<reference evidence="1" key="1">
    <citation type="submission" date="2023-08" db="EMBL/GenBank/DDBJ databases">
        <authorList>
            <person name="Alioto T."/>
            <person name="Alioto T."/>
            <person name="Gomez Garrido J."/>
        </authorList>
    </citation>
    <scope>NUCLEOTIDE SEQUENCE</scope>
</reference>
<proteinExistence type="predicted"/>
<name>A0AA36B079_OCTVU</name>
<gene>
    <name evidence="1" type="ORF">OCTVUL_1B015971</name>
</gene>